<evidence type="ECO:0000256" key="2">
    <source>
        <dbReference type="ARBA" id="ARBA00009809"/>
    </source>
</evidence>
<dbReference type="SMART" id="SM01029">
    <property type="entry name" value="BetaGal_dom2"/>
    <property type="match status" value="1"/>
</dbReference>
<evidence type="ECO:0000256" key="3">
    <source>
        <dbReference type="ARBA" id="ARBA00012756"/>
    </source>
</evidence>
<evidence type="ECO:0000256" key="1">
    <source>
        <dbReference type="ARBA" id="ARBA00001412"/>
    </source>
</evidence>
<evidence type="ECO:0000256" key="9">
    <source>
        <dbReference type="SAM" id="SignalP"/>
    </source>
</evidence>
<evidence type="ECO:0000313" key="12">
    <source>
        <dbReference type="Proteomes" id="UP000442535"/>
    </source>
</evidence>
<dbReference type="GO" id="GO:0004565">
    <property type="term" value="F:beta-galactosidase activity"/>
    <property type="evidence" value="ECO:0007669"/>
    <property type="project" value="UniProtKB-EC"/>
</dbReference>
<dbReference type="EMBL" id="VUMY01000004">
    <property type="protein sequence ID" value="MST49262.1"/>
    <property type="molecule type" value="Genomic_DNA"/>
</dbReference>
<keyword evidence="12" id="KW-1185">Reference proteome</keyword>
<dbReference type="InterPro" id="IPR018954">
    <property type="entry name" value="Betagal_dom2"/>
</dbReference>
<dbReference type="SUPFAM" id="SSF51011">
    <property type="entry name" value="Glycosyl hydrolase domain"/>
    <property type="match status" value="1"/>
</dbReference>
<dbReference type="Pfam" id="PF13364">
    <property type="entry name" value="BetaGal_ABD2"/>
    <property type="match status" value="2"/>
</dbReference>
<dbReference type="Gene3D" id="3.20.20.80">
    <property type="entry name" value="Glycosidases"/>
    <property type="match status" value="1"/>
</dbReference>
<dbReference type="Gene3D" id="2.60.120.260">
    <property type="entry name" value="Galactose-binding domain-like"/>
    <property type="match status" value="2"/>
</dbReference>
<dbReference type="EC" id="3.2.1.23" evidence="3"/>
<dbReference type="InterPro" id="IPR031330">
    <property type="entry name" value="Gly_Hdrlase_35_cat"/>
</dbReference>
<dbReference type="Proteomes" id="UP000442535">
    <property type="component" value="Unassembled WGS sequence"/>
</dbReference>
<comment type="similarity">
    <text evidence="2 8">Belongs to the glycosyl hydrolase 35 family.</text>
</comment>
<keyword evidence="5" id="KW-0378">Hydrolase</keyword>
<gene>
    <name evidence="11" type="ORF">FYJ63_03250</name>
</gene>
<dbReference type="Pfam" id="PF01301">
    <property type="entry name" value="Glyco_hydro_35"/>
    <property type="match status" value="1"/>
</dbReference>
<evidence type="ECO:0000313" key="11">
    <source>
        <dbReference type="EMBL" id="MST49262.1"/>
    </source>
</evidence>
<dbReference type="InterPro" id="IPR036833">
    <property type="entry name" value="BetaGal_dom3_sf"/>
</dbReference>
<dbReference type="InterPro" id="IPR025300">
    <property type="entry name" value="BetaGal_jelly_roll_dom"/>
</dbReference>
<keyword evidence="6" id="KW-0325">Glycoprotein</keyword>
<proteinExistence type="inferred from homology"/>
<dbReference type="SUPFAM" id="SSF117100">
    <property type="entry name" value="Beta-galactosidase LacA, domain 3"/>
    <property type="match status" value="1"/>
</dbReference>
<dbReference type="InterPro" id="IPR001944">
    <property type="entry name" value="Glycoside_Hdrlase_35"/>
</dbReference>
<feature type="domain" description="Beta-galactosidase" evidence="10">
    <location>
        <begin position="409"/>
        <end position="600"/>
    </location>
</feature>
<dbReference type="RefSeq" id="WP_154543719.1">
    <property type="nucleotide sequence ID" value="NZ_VUMY01000004.1"/>
</dbReference>
<evidence type="ECO:0000256" key="7">
    <source>
        <dbReference type="ARBA" id="ARBA00023295"/>
    </source>
</evidence>
<dbReference type="InterPro" id="IPR017853">
    <property type="entry name" value="GH"/>
</dbReference>
<evidence type="ECO:0000256" key="5">
    <source>
        <dbReference type="ARBA" id="ARBA00022801"/>
    </source>
</evidence>
<dbReference type="InterPro" id="IPR008979">
    <property type="entry name" value="Galactose-bd-like_sf"/>
</dbReference>
<comment type="catalytic activity">
    <reaction evidence="1">
        <text>Hydrolysis of terminal non-reducing beta-D-galactose residues in beta-D-galactosides.</text>
        <dbReference type="EC" id="3.2.1.23"/>
    </reaction>
</comment>
<protein>
    <recommendedName>
        <fullName evidence="3">beta-galactosidase</fullName>
        <ecNumber evidence="3">3.2.1.23</ecNumber>
    </recommendedName>
</protein>
<keyword evidence="7" id="KW-0326">Glycosidase</keyword>
<sequence length="1017" mass="111027">MKFRHLIAACGALALAATGIGAANAAPAASASPAPIPAVSAVNAGKHLSFPGNDGRPHEVSWDKYTFKVDGEPLHIYSGEIHYWRLPSPNQWRDIMQKMRAGGFNAISLYFFWGYHQDREGGPYDFTGVKDLDKLMTMAAEEGLYVIARPGPYINAEISMGGLPAWLTNSGANLRSTEDPKVLAQSLDWIHNVNEILKRHQVTDGGGSMLMYQSENEMFFQADTQVKFQQALTTQIRQDGITVPLFHNDWAPNGQFSGEKMRAAGLDFYAYDYYPIRFDCGGMRFELGDHEAKVRGFAPDSPIFVAEGQGGAFSPWGAKFQASDCIRFADDNFIRQWGATNIVNGVTAFNYYMIFGGTNWGWTGSPHSGFTSYDYGAGITEDRALTGKFSAQKELGYFQVAAPAFARSEPIQKPQVDLKFGSAIVKGYQRLGVDPEASVTGGGMRTLVFRHVSSNQTATSRFSTSLQLSGPNGEASFARIPADPNRYLTVNGRDALMFTADQLLGDFDMYYTTSELFANEQLASSRFVALTGTAGDYGETMLRFDAEPLVQADQGVDWKYDPATGQLLISYVYGDQTVKITDATDPSRVLELRILSRSELGNKWLLAGPDSSNATQPKLWVEGADVVRTVEYRDGVAYLNGSMNASHPVTVRLPEGVGSLVFNGEPVGSANESGAVSFTARGPLPVAVPALQWRSLSENPESAVDFDDSNWTLANAKTAENPKQGPGLVQGVVLDANYYGYHEGDVWYRAHFKSNVNNPLYSFVAFGAEASNFLVWVNGTYVGAYDANGILQIVRPPWGLVKKGEDVTVAVLLRNNGQRVDWQNFGESQHAMGIHDATLLSRGEVTWKIMGAKSADTADKARTTYNNGGLYGEREGWYLPGFDDSSWAPARTLRASEPGVTWFRSDFDLNVPAGQDVAFRLNVNSSRFGNLTDHSRTVMFINGWNMGTWVGDVGPQKSFTIPAGFLNPNGRNEIAIALTAEEAGAGPESVTLSTVMNQTGGVTWEQNAAPGYAELKR</sequence>
<feature type="chain" id="PRO_5029482768" description="beta-galactosidase" evidence="9">
    <location>
        <begin position="26"/>
        <end position="1017"/>
    </location>
</feature>
<accession>A0A7K0K1A1</accession>
<dbReference type="PRINTS" id="PR00742">
    <property type="entry name" value="GLHYDRLASE35"/>
</dbReference>
<organism evidence="11 12">
    <name type="scientific">Mobiluncus porci</name>
    <dbReference type="NCBI Taxonomy" id="2652278"/>
    <lineage>
        <taxon>Bacteria</taxon>
        <taxon>Bacillati</taxon>
        <taxon>Actinomycetota</taxon>
        <taxon>Actinomycetes</taxon>
        <taxon>Actinomycetales</taxon>
        <taxon>Actinomycetaceae</taxon>
        <taxon>Mobiluncus</taxon>
    </lineage>
</organism>
<dbReference type="Gene3D" id="2.60.390.10">
    <property type="entry name" value="Beta-galactosidase, domain 3"/>
    <property type="match status" value="1"/>
</dbReference>
<dbReference type="AlphaFoldDB" id="A0A7K0K1A1"/>
<dbReference type="SUPFAM" id="SSF49785">
    <property type="entry name" value="Galactose-binding domain-like"/>
    <property type="match status" value="2"/>
</dbReference>
<dbReference type="Pfam" id="PF10435">
    <property type="entry name" value="BetaGal_dom2"/>
    <property type="match status" value="1"/>
</dbReference>
<dbReference type="SUPFAM" id="SSF51445">
    <property type="entry name" value="(Trans)glycosidases"/>
    <property type="match status" value="1"/>
</dbReference>
<evidence type="ECO:0000256" key="4">
    <source>
        <dbReference type="ARBA" id="ARBA00022729"/>
    </source>
</evidence>
<feature type="signal peptide" evidence="9">
    <location>
        <begin position="1"/>
        <end position="25"/>
    </location>
</feature>
<evidence type="ECO:0000259" key="10">
    <source>
        <dbReference type="SMART" id="SM01029"/>
    </source>
</evidence>
<dbReference type="PANTHER" id="PTHR23421">
    <property type="entry name" value="BETA-GALACTOSIDASE RELATED"/>
    <property type="match status" value="1"/>
</dbReference>
<evidence type="ECO:0000256" key="6">
    <source>
        <dbReference type="ARBA" id="ARBA00023180"/>
    </source>
</evidence>
<dbReference type="InterPro" id="IPR037110">
    <property type="entry name" value="Betagal_dom2_sf"/>
</dbReference>
<evidence type="ECO:0000256" key="8">
    <source>
        <dbReference type="RuleBase" id="RU003679"/>
    </source>
</evidence>
<dbReference type="Gene3D" id="2.102.20.10">
    <property type="entry name" value="Beta-galactosidase, domain 2"/>
    <property type="match status" value="1"/>
</dbReference>
<keyword evidence="4 9" id="KW-0732">Signal</keyword>
<reference evidence="11 12" key="1">
    <citation type="submission" date="2019-08" db="EMBL/GenBank/DDBJ databases">
        <title>In-depth cultivation of the pig gut microbiome towards novel bacterial diversity and tailored functional studies.</title>
        <authorList>
            <person name="Wylensek D."/>
            <person name="Hitch T.C.A."/>
            <person name="Clavel T."/>
        </authorList>
    </citation>
    <scope>NUCLEOTIDE SEQUENCE [LARGE SCALE GENOMIC DNA]</scope>
    <source>
        <strain evidence="11 12">RF-GAM-744-WT-7</strain>
    </source>
</reference>
<comment type="caution">
    <text evidence="11">The sequence shown here is derived from an EMBL/GenBank/DDBJ whole genome shotgun (WGS) entry which is preliminary data.</text>
</comment>
<dbReference type="GO" id="GO:0005975">
    <property type="term" value="P:carbohydrate metabolic process"/>
    <property type="evidence" value="ECO:0007669"/>
    <property type="project" value="InterPro"/>
</dbReference>
<name>A0A7K0K1A1_9ACTO</name>